<dbReference type="Gene3D" id="3.40.50.300">
    <property type="entry name" value="P-loop containing nucleotide triphosphate hydrolases"/>
    <property type="match status" value="1"/>
</dbReference>
<keyword evidence="1" id="KW-0175">Coiled coil</keyword>
<feature type="region of interest" description="Disordered" evidence="2">
    <location>
        <begin position="1"/>
        <end position="92"/>
    </location>
</feature>
<protein>
    <submittedName>
        <fullName evidence="3">Putative carbohydrate sulfotransferase 5</fullName>
    </submittedName>
</protein>
<dbReference type="InterPro" id="IPR051135">
    <property type="entry name" value="Gal/GlcNAc/GalNAc_ST"/>
</dbReference>
<gene>
    <name evidence="3" type="ORF">C7M84_021258</name>
</gene>
<dbReference type="GO" id="GO:0006044">
    <property type="term" value="P:N-acetylglucosamine metabolic process"/>
    <property type="evidence" value="ECO:0007669"/>
    <property type="project" value="TreeGrafter"/>
</dbReference>
<dbReference type="PANTHER" id="PTHR10704">
    <property type="entry name" value="CARBOHYDRATE SULFOTRANSFERASE"/>
    <property type="match status" value="1"/>
</dbReference>
<dbReference type="OrthoDB" id="6138663at2759"/>
<evidence type="ECO:0000313" key="4">
    <source>
        <dbReference type="Proteomes" id="UP000283509"/>
    </source>
</evidence>
<keyword evidence="3" id="KW-0808">Transferase</keyword>
<proteinExistence type="predicted"/>
<comment type="caution">
    <text evidence="3">The sequence shown here is derived from an EMBL/GenBank/DDBJ whole genome shotgun (WGS) entry which is preliminary data.</text>
</comment>
<keyword evidence="4" id="KW-1185">Reference proteome</keyword>
<accession>A0A423S9Y0</accession>
<evidence type="ECO:0000313" key="3">
    <source>
        <dbReference type="EMBL" id="ROT61014.1"/>
    </source>
</evidence>
<evidence type="ECO:0000256" key="1">
    <source>
        <dbReference type="SAM" id="Coils"/>
    </source>
</evidence>
<dbReference type="SUPFAM" id="SSF52540">
    <property type="entry name" value="P-loop containing nucleoside triphosphate hydrolases"/>
    <property type="match status" value="1"/>
</dbReference>
<dbReference type="PANTHER" id="PTHR10704:SF44">
    <property type="entry name" value="LD35051P-RELATED"/>
    <property type="match status" value="1"/>
</dbReference>
<dbReference type="AlphaFoldDB" id="A0A423S9Y0"/>
<organism evidence="3 4">
    <name type="scientific">Penaeus vannamei</name>
    <name type="common">Whiteleg shrimp</name>
    <name type="synonym">Litopenaeus vannamei</name>
    <dbReference type="NCBI Taxonomy" id="6689"/>
    <lineage>
        <taxon>Eukaryota</taxon>
        <taxon>Metazoa</taxon>
        <taxon>Ecdysozoa</taxon>
        <taxon>Arthropoda</taxon>
        <taxon>Crustacea</taxon>
        <taxon>Multicrustacea</taxon>
        <taxon>Malacostraca</taxon>
        <taxon>Eumalacostraca</taxon>
        <taxon>Eucarida</taxon>
        <taxon>Decapoda</taxon>
        <taxon>Dendrobranchiata</taxon>
        <taxon>Penaeoidea</taxon>
        <taxon>Penaeidae</taxon>
        <taxon>Penaeus</taxon>
    </lineage>
</organism>
<name>A0A423S9Y0_PENVA</name>
<dbReference type="InterPro" id="IPR027417">
    <property type="entry name" value="P-loop_NTPase"/>
</dbReference>
<dbReference type="EMBL" id="QCYY01004422">
    <property type="protein sequence ID" value="ROT61014.1"/>
    <property type="molecule type" value="Genomic_DNA"/>
</dbReference>
<sequence>MYDPGVQTEATQVDDVKAAEDLPATPAPPVHTQPPLRLSQQERDALAKQGVLMVEDADGEPIEDQAQKQQQRYLQQEHSQPRQSAPADEAQGREMDKLILEQQQQLYREKNRLQEHHMLEQQILQDRIRAEEMKAQQEEEQRIMEEAAHLNPPPVQSRTSSVSVVSRTYKVNRGMTAASNGGSGRGVILPRMTYEGLWKMGENILRHTIRREFLNSVPDTDFTPGEAVPPLQVRRVIILSTWRSGSSFLGDLLKSYPGTYFSFEPLHHLLKNLHLQEGPLVDVVLNLLRSIMTCDLSQQEEYVSYMRNNSFLIDHNTRVWNSCSRNRALCFDKEYLSAVCKYMPVNVMKTVRMGLAPVVSLLQDPSLDLRVVHLVRDPRGSLHSRMQLTWCHSQACSDPGTVCGDLMTDLKLSEWVKEKFPDK</sequence>
<dbReference type="GO" id="GO:0001517">
    <property type="term" value="F:N-acetylglucosamine 6-O-sulfotransferase activity"/>
    <property type="evidence" value="ECO:0007669"/>
    <property type="project" value="TreeGrafter"/>
</dbReference>
<dbReference type="GO" id="GO:0006790">
    <property type="term" value="P:sulfur compound metabolic process"/>
    <property type="evidence" value="ECO:0007669"/>
    <property type="project" value="TreeGrafter"/>
</dbReference>
<evidence type="ECO:0000256" key="2">
    <source>
        <dbReference type="SAM" id="MobiDB-lite"/>
    </source>
</evidence>
<feature type="compositionally biased region" description="Low complexity" evidence="2">
    <location>
        <begin position="67"/>
        <end position="76"/>
    </location>
</feature>
<reference evidence="3 4" key="2">
    <citation type="submission" date="2019-01" db="EMBL/GenBank/DDBJ databases">
        <title>The decoding of complex shrimp genome reveals the adaptation for benthos swimmer, frequently molting mechanism and breeding impact on genome.</title>
        <authorList>
            <person name="Sun Y."/>
            <person name="Gao Y."/>
            <person name="Yu Y."/>
        </authorList>
    </citation>
    <scope>NUCLEOTIDE SEQUENCE [LARGE SCALE GENOMIC DNA]</scope>
    <source>
        <tissue evidence="3">Muscle</tissue>
    </source>
</reference>
<reference evidence="3 4" key="1">
    <citation type="submission" date="2018-04" db="EMBL/GenBank/DDBJ databases">
        <authorList>
            <person name="Zhang X."/>
            <person name="Yuan J."/>
            <person name="Li F."/>
            <person name="Xiang J."/>
        </authorList>
    </citation>
    <scope>NUCLEOTIDE SEQUENCE [LARGE SCALE GENOMIC DNA]</scope>
    <source>
        <tissue evidence="3">Muscle</tissue>
    </source>
</reference>
<dbReference type="Proteomes" id="UP000283509">
    <property type="component" value="Unassembled WGS sequence"/>
</dbReference>
<feature type="coiled-coil region" evidence="1">
    <location>
        <begin position="121"/>
        <end position="150"/>
    </location>
</feature>